<evidence type="ECO:0000256" key="1">
    <source>
        <dbReference type="ARBA" id="ARBA00004141"/>
    </source>
</evidence>
<dbReference type="OrthoDB" id="10021397at2759"/>
<dbReference type="GO" id="GO:0022857">
    <property type="term" value="F:transmembrane transporter activity"/>
    <property type="evidence" value="ECO:0007669"/>
    <property type="project" value="InterPro"/>
</dbReference>
<feature type="transmembrane region" description="Helical" evidence="8">
    <location>
        <begin position="420"/>
        <end position="441"/>
    </location>
</feature>
<feature type="transmembrane region" description="Helical" evidence="8">
    <location>
        <begin position="216"/>
        <end position="236"/>
    </location>
</feature>
<feature type="transmembrane region" description="Helical" evidence="8">
    <location>
        <begin position="392"/>
        <end position="414"/>
    </location>
</feature>
<protein>
    <recommendedName>
        <fullName evidence="9">Major facilitator superfamily (MFS) profile domain-containing protein</fullName>
    </recommendedName>
</protein>
<gene>
    <name evidence="10" type="ORF">SETTUDRAFT_156998</name>
</gene>
<comment type="similarity">
    <text evidence="2">Belongs to the major facilitator superfamily. TCR/Tet family.</text>
</comment>
<keyword evidence="11" id="KW-1185">Reference proteome</keyword>
<dbReference type="HOGENOM" id="CLU_000960_22_1_1"/>
<feature type="transmembrane region" description="Helical" evidence="8">
    <location>
        <begin position="184"/>
        <end position="204"/>
    </location>
</feature>
<evidence type="ECO:0000256" key="2">
    <source>
        <dbReference type="ARBA" id="ARBA00007520"/>
    </source>
</evidence>
<feature type="transmembrane region" description="Helical" evidence="8">
    <location>
        <begin position="453"/>
        <end position="474"/>
    </location>
</feature>
<feature type="transmembrane region" description="Helical" evidence="8">
    <location>
        <begin position="157"/>
        <end position="177"/>
    </location>
</feature>
<feature type="transmembrane region" description="Helical" evidence="8">
    <location>
        <begin position="328"/>
        <end position="348"/>
    </location>
</feature>
<dbReference type="eggNOG" id="KOG0254">
    <property type="taxonomic scope" value="Eukaryota"/>
</dbReference>
<name>R0JXG0_EXST2</name>
<dbReference type="InterPro" id="IPR036259">
    <property type="entry name" value="MFS_trans_sf"/>
</dbReference>
<feature type="transmembrane region" description="Helical" evidence="8">
    <location>
        <begin position="533"/>
        <end position="553"/>
    </location>
</feature>
<dbReference type="InterPro" id="IPR011701">
    <property type="entry name" value="MFS"/>
</dbReference>
<evidence type="ECO:0000256" key="5">
    <source>
        <dbReference type="ARBA" id="ARBA00022989"/>
    </source>
</evidence>
<proteinExistence type="inferred from homology"/>
<feature type="transmembrane region" description="Helical" evidence="8">
    <location>
        <begin position="256"/>
        <end position="276"/>
    </location>
</feature>
<keyword evidence="3" id="KW-0813">Transport</keyword>
<keyword evidence="6 8" id="KW-0472">Membrane</keyword>
<evidence type="ECO:0000256" key="3">
    <source>
        <dbReference type="ARBA" id="ARBA00022448"/>
    </source>
</evidence>
<organism evidence="10 11">
    <name type="scientific">Exserohilum turcicum (strain 28A)</name>
    <name type="common">Northern leaf blight fungus</name>
    <name type="synonym">Setosphaeria turcica</name>
    <dbReference type="NCBI Taxonomy" id="671987"/>
    <lineage>
        <taxon>Eukaryota</taxon>
        <taxon>Fungi</taxon>
        <taxon>Dikarya</taxon>
        <taxon>Ascomycota</taxon>
        <taxon>Pezizomycotina</taxon>
        <taxon>Dothideomycetes</taxon>
        <taxon>Pleosporomycetidae</taxon>
        <taxon>Pleosporales</taxon>
        <taxon>Pleosporineae</taxon>
        <taxon>Pleosporaceae</taxon>
        <taxon>Exserohilum</taxon>
    </lineage>
</organism>
<feature type="region of interest" description="Disordered" evidence="7">
    <location>
        <begin position="1"/>
        <end position="46"/>
    </location>
</feature>
<dbReference type="PROSITE" id="PS50850">
    <property type="entry name" value="MFS"/>
    <property type="match status" value="1"/>
</dbReference>
<dbReference type="Gene3D" id="1.20.1250.20">
    <property type="entry name" value="MFS general substrate transporter like domains"/>
    <property type="match status" value="2"/>
</dbReference>
<dbReference type="InterPro" id="IPR020846">
    <property type="entry name" value="MFS_dom"/>
</dbReference>
<dbReference type="SUPFAM" id="SSF103473">
    <property type="entry name" value="MFS general substrate transporter"/>
    <property type="match status" value="2"/>
</dbReference>
<feature type="transmembrane region" description="Helical" evidence="8">
    <location>
        <begin position="368"/>
        <end position="385"/>
    </location>
</feature>
<dbReference type="PANTHER" id="PTHR23501:SF12">
    <property type="entry name" value="MAJOR FACILITATOR SUPERFAMILY (MFS) PROFILE DOMAIN-CONTAINING PROTEIN-RELATED"/>
    <property type="match status" value="1"/>
</dbReference>
<accession>R0JXG0</accession>
<evidence type="ECO:0000259" key="9">
    <source>
        <dbReference type="PROSITE" id="PS50850"/>
    </source>
</evidence>
<reference evidence="10 11" key="2">
    <citation type="journal article" date="2013" name="PLoS Genet.">
        <title>Comparative genome structure, secondary metabolite, and effector coding capacity across Cochliobolus pathogens.</title>
        <authorList>
            <person name="Condon B.J."/>
            <person name="Leng Y."/>
            <person name="Wu D."/>
            <person name="Bushley K.E."/>
            <person name="Ohm R.A."/>
            <person name="Otillar R."/>
            <person name="Martin J."/>
            <person name="Schackwitz W."/>
            <person name="Grimwood J."/>
            <person name="MohdZainudin N."/>
            <person name="Xue C."/>
            <person name="Wang R."/>
            <person name="Manning V.A."/>
            <person name="Dhillon B."/>
            <person name="Tu Z.J."/>
            <person name="Steffenson B.J."/>
            <person name="Salamov A."/>
            <person name="Sun H."/>
            <person name="Lowry S."/>
            <person name="LaButti K."/>
            <person name="Han J."/>
            <person name="Copeland A."/>
            <person name="Lindquist E."/>
            <person name="Barry K."/>
            <person name="Schmutz J."/>
            <person name="Baker S.E."/>
            <person name="Ciuffetti L.M."/>
            <person name="Grigoriev I.V."/>
            <person name="Zhong S."/>
            <person name="Turgeon B.G."/>
        </authorList>
    </citation>
    <scope>NUCLEOTIDE SEQUENCE [LARGE SCALE GENOMIC DNA]</scope>
    <source>
        <strain evidence="11">28A</strain>
    </source>
</reference>
<dbReference type="Proteomes" id="UP000016935">
    <property type="component" value="Unassembled WGS sequence"/>
</dbReference>
<dbReference type="PANTHER" id="PTHR23501">
    <property type="entry name" value="MAJOR FACILITATOR SUPERFAMILY"/>
    <property type="match status" value="1"/>
</dbReference>
<evidence type="ECO:0000313" key="11">
    <source>
        <dbReference type="Proteomes" id="UP000016935"/>
    </source>
</evidence>
<evidence type="ECO:0000256" key="7">
    <source>
        <dbReference type="SAM" id="MobiDB-lite"/>
    </source>
</evidence>
<dbReference type="EMBL" id="KB908855">
    <property type="protein sequence ID" value="EOA82149.1"/>
    <property type="molecule type" value="Genomic_DNA"/>
</dbReference>
<dbReference type="FunFam" id="1.20.1250.20:FF:000429">
    <property type="entry name" value="MFS drug efflux transporter, putative"/>
    <property type="match status" value="1"/>
</dbReference>
<dbReference type="AlphaFoldDB" id="R0JXG0"/>
<feature type="transmembrane region" description="Helical" evidence="8">
    <location>
        <begin position="96"/>
        <end position="114"/>
    </location>
</feature>
<dbReference type="RefSeq" id="XP_008030446.1">
    <property type="nucleotide sequence ID" value="XM_008032255.1"/>
</dbReference>
<keyword evidence="5 8" id="KW-1133">Transmembrane helix</keyword>
<feature type="transmembrane region" description="Helical" evidence="8">
    <location>
        <begin position="126"/>
        <end position="145"/>
    </location>
</feature>
<feature type="transmembrane region" description="Helical" evidence="8">
    <location>
        <begin position="59"/>
        <end position="76"/>
    </location>
</feature>
<comment type="subcellular location">
    <subcellularLocation>
        <location evidence="1">Membrane</location>
        <topology evidence="1">Multi-pass membrane protein</topology>
    </subcellularLocation>
</comment>
<evidence type="ECO:0000313" key="10">
    <source>
        <dbReference type="EMBL" id="EOA82149.1"/>
    </source>
</evidence>
<reference evidence="10 11" key="1">
    <citation type="journal article" date="2012" name="PLoS Pathog.">
        <title>Diverse lifestyles and strategies of plant pathogenesis encoded in the genomes of eighteen Dothideomycetes fungi.</title>
        <authorList>
            <person name="Ohm R.A."/>
            <person name="Feau N."/>
            <person name="Henrissat B."/>
            <person name="Schoch C.L."/>
            <person name="Horwitz B.A."/>
            <person name="Barry K.W."/>
            <person name="Condon B.J."/>
            <person name="Copeland A.C."/>
            <person name="Dhillon B."/>
            <person name="Glaser F."/>
            <person name="Hesse C.N."/>
            <person name="Kosti I."/>
            <person name="LaButti K."/>
            <person name="Lindquist E.A."/>
            <person name="Lucas S."/>
            <person name="Salamov A.A."/>
            <person name="Bradshaw R.E."/>
            <person name="Ciuffetti L."/>
            <person name="Hamelin R.C."/>
            <person name="Kema G.H.J."/>
            <person name="Lawrence C."/>
            <person name="Scott J.A."/>
            <person name="Spatafora J.W."/>
            <person name="Turgeon B.G."/>
            <person name="de Wit P.J.G.M."/>
            <person name="Zhong S."/>
            <person name="Goodwin S.B."/>
            <person name="Grigoriev I.V."/>
        </authorList>
    </citation>
    <scope>NUCLEOTIDE SEQUENCE [LARGE SCALE GENOMIC DNA]</scope>
    <source>
        <strain evidence="11">28A</strain>
    </source>
</reference>
<feature type="transmembrane region" description="Helical" evidence="8">
    <location>
        <begin position="288"/>
        <end position="308"/>
    </location>
</feature>
<dbReference type="GO" id="GO:0005886">
    <property type="term" value="C:plasma membrane"/>
    <property type="evidence" value="ECO:0007669"/>
    <property type="project" value="TreeGrafter"/>
</dbReference>
<evidence type="ECO:0000256" key="4">
    <source>
        <dbReference type="ARBA" id="ARBA00022692"/>
    </source>
</evidence>
<keyword evidence="4 8" id="KW-0812">Transmembrane</keyword>
<evidence type="ECO:0000256" key="6">
    <source>
        <dbReference type="ARBA" id="ARBA00023136"/>
    </source>
</evidence>
<dbReference type="Pfam" id="PF07690">
    <property type="entry name" value="MFS_1"/>
    <property type="match status" value="1"/>
</dbReference>
<dbReference type="GeneID" id="19397689"/>
<evidence type="ECO:0000256" key="8">
    <source>
        <dbReference type="SAM" id="Phobius"/>
    </source>
</evidence>
<feature type="domain" description="Major facilitator superfamily (MFS) profile" evidence="9">
    <location>
        <begin position="62"/>
        <end position="543"/>
    </location>
</feature>
<sequence>MSDKETASTLTGSLGDCKEGSSTSRRSESPVILAEKPPEDAETEDAGPEYKREIHGIKWVLTVGAILSCVFLYALDTTVVADIQPNIIASLGDFQKFPWLATAYALPATALVLIQSKMYGIFDIKWLYFGYVVCFEVGSAISGAAPTMDSLIVGRMIAGVGGCGIYVGSLTFFSVVTTPKERPLYIALISPTWGIGTVMGPIVGGGFAESTLGWRWGFYINLLIFAIAGPILVFILPSIDFAKGQTAKERLGKIDWLGLGIWTGWCVSFFMAITYGGTLFEWESHSMIILWVFVVVLAIAFILTHKFYPFVEKENRLYPSHMLRNLKLGILQVATFSAASAVYIPIYYLPLYFQFARGESPVDAAIKLLPFVFMISTVAILNGFFMSKWGYYMPWFLVGSVLAVVGGALMYTVAVDTSVSAIYGYSVLLGIGGGCFMITAFGCVSDIVEPKDIFNAIGVISLVQCLGITFFPSLSGSIFQNMGAKYTAPLLPADFSGDPRVILAGASGTEWQSFSEDIQAKLVVAIVDAMSNVYIMIILSAGITALLSPFLGFRKVGGGQVAAMA</sequence>